<dbReference type="EMBL" id="CACRXK020025113">
    <property type="protein sequence ID" value="CAB4039239.1"/>
    <property type="molecule type" value="Genomic_DNA"/>
</dbReference>
<reference evidence="1" key="1">
    <citation type="submission" date="2020-04" db="EMBL/GenBank/DDBJ databases">
        <authorList>
            <person name="Alioto T."/>
            <person name="Alioto T."/>
            <person name="Gomez Garrido J."/>
        </authorList>
    </citation>
    <scope>NUCLEOTIDE SEQUENCE</scope>
    <source>
        <strain evidence="1">A484AB</strain>
    </source>
</reference>
<evidence type="ECO:0000313" key="2">
    <source>
        <dbReference type="Proteomes" id="UP001152795"/>
    </source>
</evidence>
<gene>
    <name evidence="1" type="ORF">PACLA_8A060750</name>
</gene>
<dbReference type="AlphaFoldDB" id="A0A7D9K0U1"/>
<evidence type="ECO:0000313" key="1">
    <source>
        <dbReference type="EMBL" id="CAB4039239.1"/>
    </source>
</evidence>
<accession>A0A7D9K0U1</accession>
<name>A0A7D9K0U1_PARCT</name>
<comment type="caution">
    <text evidence="1">The sequence shown here is derived from an EMBL/GenBank/DDBJ whole genome shotgun (WGS) entry which is preliminary data.</text>
</comment>
<proteinExistence type="predicted"/>
<dbReference type="Proteomes" id="UP001152795">
    <property type="component" value="Unassembled WGS sequence"/>
</dbReference>
<keyword evidence="2" id="KW-1185">Reference proteome</keyword>
<organism evidence="1 2">
    <name type="scientific">Paramuricea clavata</name>
    <name type="common">Red gorgonian</name>
    <name type="synonym">Violescent sea-whip</name>
    <dbReference type="NCBI Taxonomy" id="317549"/>
    <lineage>
        <taxon>Eukaryota</taxon>
        <taxon>Metazoa</taxon>
        <taxon>Cnidaria</taxon>
        <taxon>Anthozoa</taxon>
        <taxon>Octocorallia</taxon>
        <taxon>Malacalcyonacea</taxon>
        <taxon>Plexauridae</taxon>
        <taxon>Paramuricea</taxon>
    </lineage>
</organism>
<protein>
    <submittedName>
        <fullName evidence="1">Uncharacterized protein</fullName>
    </submittedName>
</protein>
<sequence>MGTSSEADSSKRTEELRQKLDELRESRETTEETLSDCRMRWERMKEEEIKFADPEDVEGLLESYDDDCGGTSQRSSAIERTFMDGGEGMGMPDDHEEQSLCSVLNIIWMELIGLVLTVYTFIRASKRKE</sequence>